<feature type="transmembrane region" description="Helical" evidence="1">
    <location>
        <begin position="46"/>
        <end position="64"/>
    </location>
</feature>
<keyword evidence="1" id="KW-1133">Transmembrane helix</keyword>
<name>A0A923M5R4_9BURK</name>
<accession>A0A923M5R4</accession>
<reference evidence="2" key="1">
    <citation type="submission" date="2020-08" db="EMBL/GenBank/DDBJ databases">
        <title>Ramlibacter sp. GTP1 16S ribosomal RNA gene genome sequencing and assembly.</title>
        <authorList>
            <person name="Kang M."/>
        </authorList>
    </citation>
    <scope>NUCLEOTIDE SEQUENCE</scope>
    <source>
        <strain evidence="2">GTP1</strain>
    </source>
</reference>
<evidence type="ECO:0000313" key="2">
    <source>
        <dbReference type="EMBL" id="MBC5763082.1"/>
    </source>
</evidence>
<feature type="transmembrane region" description="Helical" evidence="1">
    <location>
        <begin position="12"/>
        <end position="34"/>
    </location>
</feature>
<gene>
    <name evidence="2" type="ORF">H8R02_01355</name>
</gene>
<proteinExistence type="predicted"/>
<sequence length="117" mass="13378">MSALFWRTFGGLGPACYFRHFFFGLMFPVLMYFGNKDNLYPPGWQAYAYSVVSTLLYPYSRFVYEAVAGFVFGRNVFFVNGGVLLFAKFVTMLACWVFAVFVAPVGLLYLYVRTDAD</sequence>
<keyword evidence="3" id="KW-1185">Reference proteome</keyword>
<protein>
    <submittedName>
        <fullName evidence="2">Uncharacterized protein</fullName>
    </submittedName>
</protein>
<dbReference type="EMBL" id="JACORU010000001">
    <property type="protein sequence ID" value="MBC5763082.1"/>
    <property type="molecule type" value="Genomic_DNA"/>
</dbReference>
<keyword evidence="1" id="KW-0812">Transmembrane</keyword>
<evidence type="ECO:0000313" key="3">
    <source>
        <dbReference type="Proteomes" id="UP000596827"/>
    </source>
</evidence>
<dbReference type="RefSeq" id="WP_187079546.1">
    <property type="nucleotide sequence ID" value="NZ_JACORU010000001.1"/>
</dbReference>
<feature type="transmembrane region" description="Helical" evidence="1">
    <location>
        <begin position="84"/>
        <end position="112"/>
    </location>
</feature>
<evidence type="ECO:0000256" key="1">
    <source>
        <dbReference type="SAM" id="Phobius"/>
    </source>
</evidence>
<keyword evidence="1" id="KW-0472">Membrane</keyword>
<comment type="caution">
    <text evidence="2">The sequence shown here is derived from an EMBL/GenBank/DDBJ whole genome shotgun (WGS) entry which is preliminary data.</text>
</comment>
<organism evidence="2 3">
    <name type="scientific">Ramlibacter albus</name>
    <dbReference type="NCBI Taxonomy" id="2079448"/>
    <lineage>
        <taxon>Bacteria</taxon>
        <taxon>Pseudomonadati</taxon>
        <taxon>Pseudomonadota</taxon>
        <taxon>Betaproteobacteria</taxon>
        <taxon>Burkholderiales</taxon>
        <taxon>Comamonadaceae</taxon>
        <taxon>Ramlibacter</taxon>
    </lineage>
</organism>
<dbReference type="Proteomes" id="UP000596827">
    <property type="component" value="Unassembled WGS sequence"/>
</dbReference>
<dbReference type="AlphaFoldDB" id="A0A923M5R4"/>